<dbReference type="Pfam" id="PF21799">
    <property type="entry name" value="MurD-like_N"/>
    <property type="match status" value="1"/>
</dbReference>
<dbReference type="Gene3D" id="3.40.1190.10">
    <property type="entry name" value="Mur-like, catalytic domain"/>
    <property type="match status" value="1"/>
</dbReference>
<evidence type="ECO:0000256" key="7">
    <source>
        <dbReference type="HAMAP-Rule" id="MF_00639"/>
    </source>
</evidence>
<keyword evidence="7 8" id="KW-0961">Cell wall biogenesis/degradation</keyword>
<dbReference type="AlphaFoldDB" id="A0A379LMW3"/>
<comment type="subcellular location">
    <subcellularLocation>
        <location evidence="1 7 8">Cytoplasm</location>
    </subcellularLocation>
</comment>
<dbReference type="GO" id="GO:0008764">
    <property type="term" value="F:UDP-N-acetylmuramoylalanine-D-glutamate ligase activity"/>
    <property type="evidence" value="ECO:0007669"/>
    <property type="project" value="UniProtKB-UniRule"/>
</dbReference>
<reference evidence="12 13" key="1">
    <citation type="submission" date="2018-06" db="EMBL/GenBank/DDBJ databases">
        <authorList>
            <consortium name="Pathogen Informatics"/>
            <person name="Doyle S."/>
        </authorList>
    </citation>
    <scope>NUCLEOTIDE SEQUENCE [LARGE SCALE GENOMIC DNA]</scope>
    <source>
        <strain evidence="12 13">NCTC10526</strain>
    </source>
</reference>
<dbReference type="PANTHER" id="PTHR43692">
    <property type="entry name" value="UDP-N-ACETYLMURAMOYLALANINE--D-GLUTAMATE LIGASE"/>
    <property type="match status" value="1"/>
</dbReference>
<feature type="binding site" evidence="7">
    <location>
        <begin position="180"/>
        <end position="186"/>
    </location>
    <ligand>
        <name>ATP</name>
        <dbReference type="ChEBI" id="CHEBI:30616"/>
    </ligand>
</feature>
<dbReference type="SUPFAM" id="SSF51984">
    <property type="entry name" value="MurCD N-terminal domain"/>
    <property type="match status" value="1"/>
</dbReference>
<dbReference type="InterPro" id="IPR036615">
    <property type="entry name" value="Mur_ligase_C_dom_sf"/>
</dbReference>
<keyword evidence="7 8" id="KW-0573">Peptidoglycan synthesis</keyword>
<keyword evidence="7 8" id="KW-0131">Cell cycle</keyword>
<dbReference type="InterPro" id="IPR036565">
    <property type="entry name" value="Mur-like_cat_sf"/>
</dbReference>
<feature type="compositionally biased region" description="Polar residues" evidence="9">
    <location>
        <begin position="1"/>
        <end position="36"/>
    </location>
</feature>
<evidence type="ECO:0000313" key="13">
    <source>
        <dbReference type="Proteomes" id="UP000254123"/>
    </source>
</evidence>
<dbReference type="EMBL" id="UGVC01000001">
    <property type="protein sequence ID" value="SUD91883.1"/>
    <property type="molecule type" value="Genomic_DNA"/>
</dbReference>
<evidence type="ECO:0000313" key="12">
    <source>
        <dbReference type="EMBL" id="SUD91883.1"/>
    </source>
</evidence>
<dbReference type="HAMAP" id="MF_00639">
    <property type="entry name" value="MurD"/>
    <property type="match status" value="1"/>
</dbReference>
<keyword evidence="13" id="KW-1185">Reference proteome</keyword>
<keyword evidence="4 7" id="KW-0436">Ligase</keyword>
<dbReference type="InterPro" id="IPR004101">
    <property type="entry name" value="Mur_ligase_C"/>
</dbReference>
<name>A0A379LMW3_9GAMM</name>
<dbReference type="SUPFAM" id="SSF53623">
    <property type="entry name" value="MurD-like peptide ligases, catalytic domain"/>
    <property type="match status" value="1"/>
</dbReference>
<dbReference type="InterPro" id="IPR005762">
    <property type="entry name" value="MurD"/>
</dbReference>
<keyword evidence="7 8" id="KW-0133">Cell shape</keyword>
<keyword evidence="7 8" id="KW-0132">Cell division</keyword>
<comment type="catalytic activity">
    <reaction evidence="7 8">
        <text>UDP-N-acetyl-alpha-D-muramoyl-L-alanine + D-glutamate + ATP = UDP-N-acetyl-alpha-D-muramoyl-L-alanyl-D-glutamate + ADP + phosphate + H(+)</text>
        <dbReference type="Rhea" id="RHEA:16429"/>
        <dbReference type="ChEBI" id="CHEBI:15378"/>
        <dbReference type="ChEBI" id="CHEBI:29986"/>
        <dbReference type="ChEBI" id="CHEBI:30616"/>
        <dbReference type="ChEBI" id="CHEBI:43474"/>
        <dbReference type="ChEBI" id="CHEBI:83898"/>
        <dbReference type="ChEBI" id="CHEBI:83900"/>
        <dbReference type="ChEBI" id="CHEBI:456216"/>
        <dbReference type="EC" id="6.3.2.9"/>
    </reaction>
</comment>
<evidence type="ECO:0000256" key="4">
    <source>
        <dbReference type="ARBA" id="ARBA00022598"/>
    </source>
</evidence>
<dbReference type="Pfam" id="PF08245">
    <property type="entry name" value="Mur_ligase_M"/>
    <property type="match status" value="1"/>
</dbReference>
<evidence type="ECO:0000256" key="2">
    <source>
        <dbReference type="ARBA" id="ARBA00004752"/>
    </source>
</evidence>
<dbReference type="UniPathway" id="UPA00219"/>
<keyword evidence="5 7" id="KW-0547">Nucleotide-binding</keyword>
<comment type="function">
    <text evidence="7 8">Cell wall formation. Catalyzes the addition of glutamate to the nucleotide precursor UDP-N-acetylmuramoyl-L-alanine (UMA).</text>
</comment>
<feature type="compositionally biased region" description="Polar residues" evidence="9">
    <location>
        <begin position="42"/>
        <end position="59"/>
    </location>
</feature>
<dbReference type="Gene3D" id="3.40.50.720">
    <property type="entry name" value="NAD(P)-binding Rossmann-like Domain"/>
    <property type="match status" value="1"/>
</dbReference>
<keyword evidence="6 7" id="KW-0067">ATP-binding</keyword>
<dbReference type="STRING" id="1123034.GCA_000685805_01870"/>
<dbReference type="GO" id="GO:0005737">
    <property type="term" value="C:cytoplasm"/>
    <property type="evidence" value="ECO:0007669"/>
    <property type="project" value="UniProtKB-SubCell"/>
</dbReference>
<proteinExistence type="inferred from homology"/>
<dbReference type="SUPFAM" id="SSF53244">
    <property type="entry name" value="MurD-like peptide ligases, peptide-binding domain"/>
    <property type="match status" value="1"/>
</dbReference>
<evidence type="ECO:0000256" key="9">
    <source>
        <dbReference type="SAM" id="MobiDB-lite"/>
    </source>
</evidence>
<gene>
    <name evidence="12" type="primary">murD_1</name>
    <name evidence="7" type="synonym">murD</name>
    <name evidence="12" type="ORF">NCTC10526_02258</name>
</gene>
<dbReference type="EC" id="6.3.2.9" evidence="7 8"/>
<feature type="domain" description="Mur ligase C-terminal" evidence="10">
    <location>
        <begin position="378"/>
        <end position="508"/>
    </location>
</feature>
<evidence type="ECO:0000256" key="5">
    <source>
        <dbReference type="ARBA" id="ARBA00022741"/>
    </source>
</evidence>
<dbReference type="Proteomes" id="UP000254123">
    <property type="component" value="Unassembled WGS sequence"/>
</dbReference>
<dbReference type="GO" id="GO:0051301">
    <property type="term" value="P:cell division"/>
    <property type="evidence" value="ECO:0007669"/>
    <property type="project" value="UniProtKB-KW"/>
</dbReference>
<keyword evidence="3 7" id="KW-0963">Cytoplasm</keyword>
<dbReference type="GO" id="GO:0005524">
    <property type="term" value="F:ATP binding"/>
    <property type="evidence" value="ECO:0007669"/>
    <property type="project" value="UniProtKB-UniRule"/>
</dbReference>
<dbReference type="Gene3D" id="3.90.190.20">
    <property type="entry name" value="Mur ligase, C-terminal domain"/>
    <property type="match status" value="1"/>
</dbReference>
<dbReference type="PANTHER" id="PTHR43692:SF1">
    <property type="entry name" value="UDP-N-ACETYLMURAMOYLALANINE--D-GLUTAMATE LIGASE"/>
    <property type="match status" value="1"/>
</dbReference>
<dbReference type="GO" id="GO:0009252">
    <property type="term" value="P:peptidoglycan biosynthetic process"/>
    <property type="evidence" value="ECO:0007669"/>
    <property type="project" value="UniProtKB-UniRule"/>
</dbReference>
<dbReference type="InterPro" id="IPR013221">
    <property type="entry name" value="Mur_ligase_cen"/>
</dbReference>
<accession>A0A379LMW3</accession>
<protein>
    <recommendedName>
        <fullName evidence="7 8">UDP-N-acetylmuramoylalanine--D-glutamate ligase</fullName>
        <ecNumber evidence="7 8">6.3.2.9</ecNumber>
    </recommendedName>
    <alternativeName>
        <fullName evidence="7">D-glutamic acid-adding enzyme</fullName>
    </alternativeName>
    <alternativeName>
        <fullName evidence="7">UDP-N-acetylmuramoyl-L-alanyl-D-glutamate synthetase</fullName>
    </alternativeName>
</protein>
<evidence type="ECO:0000256" key="3">
    <source>
        <dbReference type="ARBA" id="ARBA00022490"/>
    </source>
</evidence>
<dbReference type="NCBIfam" id="TIGR01087">
    <property type="entry name" value="murD"/>
    <property type="match status" value="1"/>
</dbReference>
<feature type="region of interest" description="Disordered" evidence="9">
    <location>
        <begin position="1"/>
        <end position="67"/>
    </location>
</feature>
<feature type="domain" description="Mur ligase central" evidence="11">
    <location>
        <begin position="178"/>
        <end position="355"/>
    </location>
</feature>
<evidence type="ECO:0000256" key="1">
    <source>
        <dbReference type="ARBA" id="ARBA00004496"/>
    </source>
</evidence>
<organism evidence="12 13">
    <name type="scientific">Psychrobacter phenylpyruvicus</name>
    <dbReference type="NCBI Taxonomy" id="29432"/>
    <lineage>
        <taxon>Bacteria</taxon>
        <taxon>Pseudomonadati</taxon>
        <taxon>Pseudomonadota</taxon>
        <taxon>Gammaproteobacteria</taxon>
        <taxon>Moraxellales</taxon>
        <taxon>Moraxellaceae</taxon>
        <taxon>Psychrobacter</taxon>
    </lineage>
</organism>
<evidence type="ECO:0000256" key="8">
    <source>
        <dbReference type="RuleBase" id="RU003664"/>
    </source>
</evidence>
<comment type="similarity">
    <text evidence="7">Belongs to the MurCDEF family.</text>
</comment>
<comment type="pathway">
    <text evidence="2 7 8">Cell wall biogenesis; peptidoglycan biosynthesis.</text>
</comment>
<evidence type="ECO:0000256" key="6">
    <source>
        <dbReference type="ARBA" id="ARBA00022840"/>
    </source>
</evidence>
<sequence length="534" mass="56414">MSTDPTLTGANSSSVDPTTYKSQNMLQDNNQNQAPSNLEPEQASSVGHYQTKTQHQGNTKSDDQPSALIQKGSGLQVVIGMGQSGLATANYLAKRGYSVAVTDGNACPKLAEQLNPAIEIRAFGEIDAELLMQAERIIISPGVALTTPAVAQAKQAGIAIVSDIQLFKEACTAPIVAITGSNAKSTVTTLLGLMAKEAGIKVGVGGNIGVPALSLLEDEQLGDQMELAVLELSSFQLETVTDLGAKVATVLNMSPDHLDRHGDMLGYHQAKHRIFQGAQSIVVNRDDALSRPLIADNTPRLSIGSNAPDLGEYGLITEGDGSIYLAKGTEKLIAADKLKIKGKHNLVNALAALALGELAGIAIESMLQTLQEFSGLPHRCQFVDNVAGIDYFNDSKGTNVGSTLAAILGLGSVYSSNSHGKTKLMLILGGQGKGQNFAELAPLINKYVTQVLLIGEDGQLIAEHLKQADLSDEVQLHRYQTLDQAMDKAQQLLSSSLSQVAAVLLSPACASLDQYSSYNERGDHFCQLVTALKS</sequence>
<dbReference type="GO" id="GO:0071555">
    <property type="term" value="P:cell wall organization"/>
    <property type="evidence" value="ECO:0007669"/>
    <property type="project" value="UniProtKB-KW"/>
</dbReference>
<evidence type="ECO:0000259" key="10">
    <source>
        <dbReference type="Pfam" id="PF02875"/>
    </source>
</evidence>
<dbReference type="GO" id="GO:0008360">
    <property type="term" value="P:regulation of cell shape"/>
    <property type="evidence" value="ECO:0007669"/>
    <property type="project" value="UniProtKB-KW"/>
</dbReference>
<evidence type="ECO:0000259" key="11">
    <source>
        <dbReference type="Pfam" id="PF08245"/>
    </source>
</evidence>
<dbReference type="Pfam" id="PF02875">
    <property type="entry name" value="Mur_ligase_C"/>
    <property type="match status" value="1"/>
</dbReference>